<evidence type="ECO:0000256" key="1">
    <source>
        <dbReference type="ARBA" id="ARBA00022448"/>
    </source>
</evidence>
<dbReference type="InterPro" id="IPR011323">
    <property type="entry name" value="Mss4/transl-control_tumour"/>
</dbReference>
<dbReference type="InterPro" id="IPR011057">
    <property type="entry name" value="Mss4-like_sf"/>
</dbReference>
<feature type="compositionally biased region" description="Polar residues" evidence="4">
    <location>
        <begin position="1"/>
        <end position="10"/>
    </location>
</feature>
<proteinExistence type="predicted"/>
<evidence type="ECO:0000256" key="4">
    <source>
        <dbReference type="SAM" id="MobiDB-lite"/>
    </source>
</evidence>
<dbReference type="PANTHER" id="PTHR13276:SF0">
    <property type="entry name" value="GUANINE NUCLEOTIDE EXCHANGE FACTOR MSS4"/>
    <property type="match status" value="1"/>
</dbReference>
<keyword evidence="6" id="KW-1185">Reference proteome</keyword>
<keyword evidence="3" id="KW-0653">Protein transport</keyword>
<feature type="region of interest" description="Disordered" evidence="4">
    <location>
        <begin position="1"/>
        <end position="36"/>
    </location>
</feature>
<sequence>MASDNLSQSRPPVGLWEALQASSSKPRPNPHPLSSFEHGIIDVSESTDGEKINKYDLLCPRAECGSVILKRGVAALKERESHGRFSQIEPSDIPIHPLLPQLPSASEFTQWWLITPNPMQFENVGFSRPVESLSLSPKLKLLICAECDLGPLGWSEEGGTEFWLACSRVGYRSDEQL</sequence>
<keyword evidence="1" id="KW-0813">Transport</keyword>
<dbReference type="EMBL" id="JANVFT010000073">
    <property type="protein sequence ID" value="KAJ4475827.1"/>
    <property type="molecule type" value="Genomic_DNA"/>
</dbReference>
<dbReference type="Gene3D" id="2.170.150.10">
    <property type="entry name" value="Metal Binding Protein, Guanine Nucleotide Exchange Factor, Chain A"/>
    <property type="match status" value="1"/>
</dbReference>
<accession>A0ABQ8V6U1</accession>
<evidence type="ECO:0000313" key="5">
    <source>
        <dbReference type="EMBL" id="KAJ4475827.1"/>
    </source>
</evidence>
<protein>
    <submittedName>
        <fullName evidence="5">Mss4-like protein</fullName>
    </submittedName>
</protein>
<comment type="caution">
    <text evidence="5">The sequence shown here is derived from an EMBL/GenBank/DDBJ whole genome shotgun (WGS) entry which is preliminary data.</text>
</comment>
<name>A0ABQ8V6U1_9AGAR</name>
<dbReference type="InterPro" id="IPR007515">
    <property type="entry name" value="Mss4"/>
</dbReference>
<organism evidence="5 6">
    <name type="scientific">Lentinula lateritia</name>
    <dbReference type="NCBI Taxonomy" id="40482"/>
    <lineage>
        <taxon>Eukaryota</taxon>
        <taxon>Fungi</taxon>
        <taxon>Dikarya</taxon>
        <taxon>Basidiomycota</taxon>
        <taxon>Agaricomycotina</taxon>
        <taxon>Agaricomycetes</taxon>
        <taxon>Agaricomycetidae</taxon>
        <taxon>Agaricales</taxon>
        <taxon>Marasmiineae</taxon>
        <taxon>Omphalotaceae</taxon>
        <taxon>Lentinula</taxon>
    </lineage>
</organism>
<dbReference type="PANTHER" id="PTHR13276">
    <property type="entry name" value="GUANINE NUCLEOTIDE EXCHANGE FACTOR MSS4"/>
    <property type="match status" value="1"/>
</dbReference>
<evidence type="ECO:0000256" key="3">
    <source>
        <dbReference type="ARBA" id="ARBA00022927"/>
    </source>
</evidence>
<evidence type="ECO:0000256" key="2">
    <source>
        <dbReference type="ARBA" id="ARBA00022658"/>
    </source>
</evidence>
<dbReference type="Pfam" id="PF04421">
    <property type="entry name" value="Mss4"/>
    <property type="match status" value="1"/>
</dbReference>
<dbReference type="Proteomes" id="UP001150217">
    <property type="component" value="Unassembled WGS sequence"/>
</dbReference>
<gene>
    <name evidence="5" type="ORF">C8R41DRAFT_774258</name>
</gene>
<reference evidence="5" key="1">
    <citation type="submission" date="2022-08" db="EMBL/GenBank/DDBJ databases">
        <title>A Global Phylogenomic Analysis of the Shiitake Genus Lentinula.</title>
        <authorList>
            <consortium name="DOE Joint Genome Institute"/>
            <person name="Sierra-Patev S."/>
            <person name="Min B."/>
            <person name="Naranjo-Ortiz M."/>
            <person name="Looney B."/>
            <person name="Konkel Z."/>
            <person name="Slot J.C."/>
            <person name="Sakamoto Y."/>
            <person name="Steenwyk J.L."/>
            <person name="Rokas A."/>
            <person name="Carro J."/>
            <person name="Camarero S."/>
            <person name="Ferreira P."/>
            <person name="Molpeceres G."/>
            <person name="Ruiz-Duenas F.J."/>
            <person name="Serrano A."/>
            <person name="Henrissat B."/>
            <person name="Drula E."/>
            <person name="Hughes K.W."/>
            <person name="Mata J.L."/>
            <person name="Ishikawa N.K."/>
            <person name="Vargas-Isla R."/>
            <person name="Ushijima S."/>
            <person name="Smith C.A."/>
            <person name="Ahrendt S."/>
            <person name="Andreopoulos W."/>
            <person name="He G."/>
            <person name="Labutti K."/>
            <person name="Lipzen A."/>
            <person name="Ng V."/>
            <person name="Riley R."/>
            <person name="Sandor L."/>
            <person name="Barry K."/>
            <person name="Martinez A.T."/>
            <person name="Xiao Y."/>
            <person name="Gibbons J.G."/>
            <person name="Terashima K."/>
            <person name="Grigoriev I.V."/>
            <person name="Hibbett D.S."/>
        </authorList>
    </citation>
    <scope>NUCLEOTIDE SEQUENCE</scope>
    <source>
        <strain evidence="5">RHP3577 ss4</strain>
    </source>
</reference>
<dbReference type="PROSITE" id="PS51796">
    <property type="entry name" value="MSS4"/>
    <property type="match status" value="1"/>
</dbReference>
<evidence type="ECO:0000313" key="6">
    <source>
        <dbReference type="Proteomes" id="UP001150217"/>
    </source>
</evidence>
<keyword evidence="2" id="KW-0344">Guanine-nucleotide releasing factor</keyword>
<dbReference type="SUPFAM" id="SSF51316">
    <property type="entry name" value="Mss4-like"/>
    <property type="match status" value="1"/>
</dbReference>